<dbReference type="EMBL" id="BMAW01070488">
    <property type="protein sequence ID" value="GFT73514.1"/>
    <property type="molecule type" value="Genomic_DNA"/>
</dbReference>
<protein>
    <submittedName>
        <fullName evidence="1">Uncharacterized protein</fullName>
    </submittedName>
</protein>
<gene>
    <name evidence="1" type="ORF">NPIL_349771</name>
</gene>
<name>A0A8X6PN79_NEPPI</name>
<accession>A0A8X6PN79</accession>
<dbReference type="Proteomes" id="UP000887013">
    <property type="component" value="Unassembled WGS sequence"/>
</dbReference>
<organism evidence="1 2">
    <name type="scientific">Nephila pilipes</name>
    <name type="common">Giant wood spider</name>
    <name type="synonym">Nephila maculata</name>
    <dbReference type="NCBI Taxonomy" id="299642"/>
    <lineage>
        <taxon>Eukaryota</taxon>
        <taxon>Metazoa</taxon>
        <taxon>Ecdysozoa</taxon>
        <taxon>Arthropoda</taxon>
        <taxon>Chelicerata</taxon>
        <taxon>Arachnida</taxon>
        <taxon>Araneae</taxon>
        <taxon>Araneomorphae</taxon>
        <taxon>Entelegynae</taxon>
        <taxon>Araneoidea</taxon>
        <taxon>Nephilidae</taxon>
        <taxon>Nephila</taxon>
    </lineage>
</organism>
<proteinExistence type="predicted"/>
<dbReference type="AlphaFoldDB" id="A0A8X6PN79"/>
<keyword evidence="2" id="KW-1185">Reference proteome</keyword>
<reference evidence="1" key="1">
    <citation type="submission" date="2020-08" db="EMBL/GenBank/DDBJ databases">
        <title>Multicomponent nature underlies the extraordinary mechanical properties of spider dragline silk.</title>
        <authorList>
            <person name="Kono N."/>
            <person name="Nakamura H."/>
            <person name="Mori M."/>
            <person name="Yoshida Y."/>
            <person name="Ohtoshi R."/>
            <person name="Malay A.D."/>
            <person name="Moran D.A.P."/>
            <person name="Tomita M."/>
            <person name="Numata K."/>
            <person name="Arakawa K."/>
        </authorList>
    </citation>
    <scope>NUCLEOTIDE SEQUENCE</scope>
</reference>
<comment type="caution">
    <text evidence="1">The sequence shown here is derived from an EMBL/GenBank/DDBJ whole genome shotgun (WGS) entry which is preliminary data.</text>
</comment>
<evidence type="ECO:0000313" key="2">
    <source>
        <dbReference type="Proteomes" id="UP000887013"/>
    </source>
</evidence>
<sequence length="83" mass="9729">MISRVKAGDPTAVKFRDAVFAEYNNPKGVHWKFGQVDEDLSERNKCFEFVRVKTSSFELIRPIQRLAPWKCHHNGLKGILWKR</sequence>
<evidence type="ECO:0000313" key="1">
    <source>
        <dbReference type="EMBL" id="GFT73514.1"/>
    </source>
</evidence>